<dbReference type="STRING" id="536979.SAMN04488055_0436"/>
<dbReference type="GO" id="GO:0009279">
    <property type="term" value="C:cell outer membrane"/>
    <property type="evidence" value="ECO:0007669"/>
    <property type="project" value="UniProtKB-SubCell"/>
</dbReference>
<evidence type="ECO:0000256" key="2">
    <source>
        <dbReference type="ARBA" id="ARBA00022448"/>
    </source>
</evidence>
<dbReference type="Gene3D" id="2.170.130.10">
    <property type="entry name" value="TonB-dependent receptor, plug domain"/>
    <property type="match status" value="1"/>
</dbReference>
<evidence type="ECO:0000256" key="3">
    <source>
        <dbReference type="ARBA" id="ARBA00022452"/>
    </source>
</evidence>
<evidence type="ECO:0000256" key="8">
    <source>
        <dbReference type="SAM" id="SignalP"/>
    </source>
</evidence>
<dbReference type="InterPro" id="IPR037066">
    <property type="entry name" value="Plug_dom_sf"/>
</dbReference>
<organism evidence="10 11">
    <name type="scientific">Chitinophaga niabensis</name>
    <dbReference type="NCBI Taxonomy" id="536979"/>
    <lineage>
        <taxon>Bacteria</taxon>
        <taxon>Pseudomonadati</taxon>
        <taxon>Bacteroidota</taxon>
        <taxon>Chitinophagia</taxon>
        <taxon>Chitinophagales</taxon>
        <taxon>Chitinophagaceae</taxon>
        <taxon>Chitinophaga</taxon>
    </lineage>
</organism>
<dbReference type="SUPFAM" id="SSF56935">
    <property type="entry name" value="Porins"/>
    <property type="match status" value="1"/>
</dbReference>
<comment type="similarity">
    <text evidence="7">Belongs to the TonB-dependent receptor family.</text>
</comment>
<evidence type="ECO:0000256" key="4">
    <source>
        <dbReference type="ARBA" id="ARBA00022692"/>
    </source>
</evidence>
<dbReference type="Proteomes" id="UP000185003">
    <property type="component" value="Unassembled WGS sequence"/>
</dbReference>
<dbReference type="Pfam" id="PF07715">
    <property type="entry name" value="Plug"/>
    <property type="match status" value="1"/>
</dbReference>
<dbReference type="RefSeq" id="WP_084185297.1">
    <property type="nucleotide sequence ID" value="NZ_FSRA01000001.1"/>
</dbReference>
<dbReference type="NCBIfam" id="TIGR04056">
    <property type="entry name" value="OMP_RagA_SusC"/>
    <property type="match status" value="1"/>
</dbReference>
<dbReference type="InterPro" id="IPR023996">
    <property type="entry name" value="TonB-dep_OMP_SusC/RagA"/>
</dbReference>
<keyword evidence="2 7" id="KW-0813">Transport</keyword>
<dbReference type="NCBIfam" id="TIGR04057">
    <property type="entry name" value="SusC_RagA_signa"/>
    <property type="match status" value="1"/>
</dbReference>
<evidence type="ECO:0000256" key="7">
    <source>
        <dbReference type="PROSITE-ProRule" id="PRU01360"/>
    </source>
</evidence>
<dbReference type="InterPro" id="IPR039426">
    <property type="entry name" value="TonB-dep_rcpt-like"/>
</dbReference>
<keyword evidence="6 7" id="KW-0998">Cell outer membrane</keyword>
<keyword evidence="11" id="KW-1185">Reference proteome</keyword>
<gene>
    <name evidence="10" type="ORF">SAMN04488055_0436</name>
</gene>
<feature type="chain" id="PRO_5009935425" evidence="8">
    <location>
        <begin position="22"/>
        <end position="1082"/>
    </location>
</feature>
<dbReference type="Gene3D" id="2.60.40.1120">
    <property type="entry name" value="Carboxypeptidase-like, regulatory domain"/>
    <property type="match status" value="1"/>
</dbReference>
<keyword evidence="4 7" id="KW-0812">Transmembrane</keyword>
<comment type="subcellular location">
    <subcellularLocation>
        <location evidence="1 7">Cell outer membrane</location>
        <topology evidence="1 7">Multi-pass membrane protein</topology>
    </subcellularLocation>
</comment>
<reference evidence="10 11" key="1">
    <citation type="submission" date="2016-11" db="EMBL/GenBank/DDBJ databases">
        <authorList>
            <person name="Jaros S."/>
            <person name="Januszkiewicz K."/>
            <person name="Wedrychowicz H."/>
        </authorList>
    </citation>
    <scope>NUCLEOTIDE SEQUENCE [LARGE SCALE GENOMIC DNA]</scope>
    <source>
        <strain evidence="10 11">DSM 24787</strain>
    </source>
</reference>
<dbReference type="InterPro" id="IPR023997">
    <property type="entry name" value="TonB-dep_OMP_SusC/RagA_CS"/>
</dbReference>
<feature type="domain" description="TonB-dependent receptor plug" evidence="9">
    <location>
        <begin position="116"/>
        <end position="247"/>
    </location>
</feature>
<evidence type="ECO:0000256" key="6">
    <source>
        <dbReference type="ARBA" id="ARBA00023237"/>
    </source>
</evidence>
<dbReference type="SUPFAM" id="SSF49464">
    <property type="entry name" value="Carboxypeptidase regulatory domain-like"/>
    <property type="match status" value="1"/>
</dbReference>
<proteinExistence type="inferred from homology"/>
<sequence>MTKKLLFLWVMLCIAMFNAAAQGRQVTGTVKDKDGVALPGVSIREAGTSNGTASGSDGKFSLTLKGTNPSLELTYMGYTKATLKVDSRNDYTIVMQTDAQQLKDVVITGYESKKRKTLTTAVTRLEAEEIQNIPAASVVNLLQGRVAGLAVVNNSGAPGIGAPVFIRGNASVASSFSDNRIYSDPLFVVDGIIIPPDRASAKGFSVNALGSGNSPISWLNPSDIESIDVLKDAAAAAVYGSRGANGVIIIKTKTAKSGKPKVDLRAYTGITFTPSLFPILGGKAESDAKTDIWNRFAPYDARMSGMPIQMTDSLNPYFNNSTDWQSLYFRTGQIQNYDASIQAGNEMGNYRIGAGYYNEDGIVLNTGFKRYTANFTGRLLPNKKTTILMQTYLGRTDRSRGNSKNGQGINAQGIWSIPSSVYAIPGKNPAGGSLLDAFSKNRDKNYTNSINTSLQLMYAITPELMFTSTGSLSYANDKRNYFYAAVANNGSADAGEYNAINNSYTFTNQLSYSHTTKNNDHNFGAFLVQEFNKNTLEVTQIDAKKGPLDPIQIVQGYSPRNTVTKTGYGANATSSVLGKVNYGFREKYLVDASLRADGSSKLASNNRWGYFPTLSAAWRIAEEPFVKNNLPWLNEAKVRLSWGKNANQYVENFASVNALTGAAGGFDEPSDLYVSTYGGTPVAVQNFAQMQNKDLRWEYSDQTNLGIELSTFKGRISLIADLYQRYTEGGTYDEQLPTSAGYSIIKKNGIDVLNKGFEMTLSVDVLGKNKLGLGWTTRFMLAKNVNKVAKLPNNNRPFFVDNVTMVKVGSAPYGYVFMVSDGVWQSDAEVPVDPFTGKKLFFDYGYLPYRAGSPRFLDLNGDYKINDLNGDGAREVNDRLWVGDPTPKIEGGWVNTLTWKGLTLDMMFNFKLGVKVVNSAMQRYWNSVKVTGSGGQFPNYTKQEYFNGDSQDWGGIPPTGYYDIYGFAPGDRGGVDARFPTLDYWTGSIQTFWNIYDYKSAFVEDASFMRLKNLMLSYNLPMPLIKRFGLERMMVYGNVENVFILTKYSGRDPEAIEFPSGYDRGRNYPLSRKMTLGLNVTF</sequence>
<dbReference type="OrthoDB" id="9768177at2"/>
<dbReference type="AlphaFoldDB" id="A0A1N6D8D3"/>
<dbReference type="EMBL" id="FSRA01000001">
    <property type="protein sequence ID" value="SIN66963.1"/>
    <property type="molecule type" value="Genomic_DNA"/>
</dbReference>
<name>A0A1N6D8D3_9BACT</name>
<protein>
    <submittedName>
        <fullName evidence="10">TonB-linked outer membrane protein, SusC/RagA family</fullName>
    </submittedName>
</protein>
<dbReference type="InterPro" id="IPR008969">
    <property type="entry name" value="CarboxyPept-like_regulatory"/>
</dbReference>
<dbReference type="Pfam" id="PF13715">
    <property type="entry name" value="CarbopepD_reg_2"/>
    <property type="match status" value="1"/>
</dbReference>
<keyword evidence="5 7" id="KW-0472">Membrane</keyword>
<accession>A0A1N6D8D3</accession>
<evidence type="ECO:0000313" key="11">
    <source>
        <dbReference type="Proteomes" id="UP000185003"/>
    </source>
</evidence>
<keyword evidence="3 7" id="KW-1134">Transmembrane beta strand</keyword>
<dbReference type="Gene3D" id="2.40.170.20">
    <property type="entry name" value="TonB-dependent receptor, beta-barrel domain"/>
    <property type="match status" value="1"/>
</dbReference>
<dbReference type="PROSITE" id="PS52016">
    <property type="entry name" value="TONB_DEPENDENT_REC_3"/>
    <property type="match status" value="1"/>
</dbReference>
<evidence type="ECO:0000259" key="9">
    <source>
        <dbReference type="Pfam" id="PF07715"/>
    </source>
</evidence>
<dbReference type="InterPro" id="IPR012910">
    <property type="entry name" value="Plug_dom"/>
</dbReference>
<dbReference type="InterPro" id="IPR036942">
    <property type="entry name" value="Beta-barrel_TonB_sf"/>
</dbReference>
<evidence type="ECO:0000313" key="10">
    <source>
        <dbReference type="EMBL" id="SIN66963.1"/>
    </source>
</evidence>
<feature type="signal peptide" evidence="8">
    <location>
        <begin position="1"/>
        <end position="21"/>
    </location>
</feature>
<evidence type="ECO:0000256" key="1">
    <source>
        <dbReference type="ARBA" id="ARBA00004571"/>
    </source>
</evidence>
<evidence type="ECO:0000256" key="5">
    <source>
        <dbReference type="ARBA" id="ARBA00023136"/>
    </source>
</evidence>
<keyword evidence="8" id="KW-0732">Signal</keyword>